<gene>
    <name evidence="9" type="primary">gyrA</name>
    <name evidence="13" type="ORF">SAMN05216544_1847</name>
</gene>
<dbReference type="Pfam" id="PF00521">
    <property type="entry name" value="DNA_topoisoIV"/>
    <property type="match status" value="1"/>
</dbReference>
<feature type="short sequence motif" description="GyrA-box" evidence="9">
    <location>
        <begin position="531"/>
        <end position="537"/>
    </location>
</feature>
<evidence type="ECO:0000256" key="6">
    <source>
        <dbReference type="ARBA" id="ARBA00023125"/>
    </source>
</evidence>
<dbReference type="Gene3D" id="2.120.10.90">
    <property type="entry name" value="DNA gyrase/topoisomerase IV, subunit A, C-terminal"/>
    <property type="match status" value="1"/>
</dbReference>
<protein>
    <recommendedName>
        <fullName evidence="9">DNA gyrase subunit A</fullName>
        <ecNumber evidence="9">5.6.2.2</ecNumber>
    </recommendedName>
</protein>
<dbReference type="NCBIfam" id="NF004043">
    <property type="entry name" value="PRK05560.1"/>
    <property type="match status" value="1"/>
</dbReference>
<evidence type="ECO:0000256" key="4">
    <source>
        <dbReference type="ARBA" id="ARBA00022840"/>
    </source>
</evidence>
<feature type="compositionally biased region" description="Acidic residues" evidence="11">
    <location>
        <begin position="848"/>
        <end position="862"/>
    </location>
</feature>
<dbReference type="InterPro" id="IPR006691">
    <property type="entry name" value="GyrA/parC_rep"/>
</dbReference>
<dbReference type="InterPro" id="IPR002205">
    <property type="entry name" value="Topo_IIA_dom_A"/>
</dbReference>
<dbReference type="SUPFAM" id="SSF101904">
    <property type="entry name" value="GyrA/ParC C-terminal domain-like"/>
    <property type="match status" value="1"/>
</dbReference>
<dbReference type="FunFam" id="1.10.268.10:FF:000001">
    <property type="entry name" value="DNA gyrase subunit A"/>
    <property type="match status" value="1"/>
</dbReference>
<reference evidence="14" key="1">
    <citation type="submission" date="2016-10" db="EMBL/GenBank/DDBJ databases">
        <authorList>
            <person name="Varghese N."/>
            <person name="Submissions S."/>
        </authorList>
    </citation>
    <scope>NUCLEOTIDE SEQUENCE [LARGE SCALE GENOMIC DNA]</scope>
    <source>
        <strain evidence="14">M83</strain>
    </source>
</reference>
<keyword evidence="9" id="KW-0963">Cytoplasm</keyword>
<dbReference type="InterPro" id="IPR005743">
    <property type="entry name" value="GyrA"/>
</dbReference>
<dbReference type="GO" id="GO:0006261">
    <property type="term" value="P:DNA-templated DNA replication"/>
    <property type="evidence" value="ECO:0007669"/>
    <property type="project" value="UniProtKB-UniRule"/>
</dbReference>
<dbReference type="FunFam" id="3.30.1360.40:FF:000002">
    <property type="entry name" value="DNA gyrase subunit A"/>
    <property type="match status" value="1"/>
</dbReference>
<dbReference type="RefSeq" id="WP_074521892.1">
    <property type="nucleotide sequence ID" value="NZ_FNHZ01000006.1"/>
</dbReference>
<dbReference type="Gene3D" id="3.90.199.10">
    <property type="entry name" value="Topoisomerase II, domain 5"/>
    <property type="match status" value="1"/>
</dbReference>
<dbReference type="InterPro" id="IPR050220">
    <property type="entry name" value="Type_II_DNA_Topoisomerases"/>
</dbReference>
<evidence type="ECO:0000256" key="8">
    <source>
        <dbReference type="ARBA" id="ARBA00063644"/>
    </source>
</evidence>
<evidence type="ECO:0000256" key="10">
    <source>
        <dbReference type="PROSITE-ProRule" id="PRU01384"/>
    </source>
</evidence>
<comment type="subcellular location">
    <subcellularLocation>
        <location evidence="9">Cytoplasm</location>
    </subcellularLocation>
</comment>
<evidence type="ECO:0000256" key="11">
    <source>
        <dbReference type="SAM" id="MobiDB-lite"/>
    </source>
</evidence>
<keyword evidence="6 9" id="KW-0238">DNA-binding</keyword>
<dbReference type="PROSITE" id="PS52040">
    <property type="entry name" value="TOPO_IIA"/>
    <property type="match status" value="1"/>
</dbReference>
<evidence type="ECO:0000259" key="12">
    <source>
        <dbReference type="PROSITE" id="PS52040"/>
    </source>
</evidence>
<dbReference type="EMBL" id="FNHZ01000006">
    <property type="protein sequence ID" value="SDN10044.1"/>
    <property type="molecule type" value="Genomic_DNA"/>
</dbReference>
<dbReference type="NCBIfam" id="TIGR01063">
    <property type="entry name" value="gyrA"/>
    <property type="match status" value="1"/>
</dbReference>
<dbReference type="NCBIfam" id="NF004044">
    <property type="entry name" value="PRK05561.1"/>
    <property type="match status" value="1"/>
</dbReference>
<dbReference type="GO" id="GO:0034335">
    <property type="term" value="F:DNA negative supercoiling activity"/>
    <property type="evidence" value="ECO:0007669"/>
    <property type="project" value="UniProtKB-ARBA"/>
</dbReference>
<comment type="similarity">
    <text evidence="2 9">Belongs to the type II topoisomerase GyrA/ParC subunit family.</text>
</comment>
<feature type="region of interest" description="Disordered" evidence="11">
    <location>
        <begin position="813"/>
        <end position="875"/>
    </location>
</feature>
<feature type="active site" description="O-(5'-phospho-DNA)-tyrosine intermediate" evidence="9 10">
    <location>
        <position position="123"/>
    </location>
</feature>
<evidence type="ECO:0000256" key="7">
    <source>
        <dbReference type="ARBA" id="ARBA00023235"/>
    </source>
</evidence>
<dbReference type="InterPro" id="IPR013757">
    <property type="entry name" value="Topo_IIA_A_a_sf"/>
</dbReference>
<dbReference type="PANTHER" id="PTHR43493">
    <property type="entry name" value="DNA GYRASE/TOPOISOMERASE SUBUNIT A"/>
    <property type="match status" value="1"/>
</dbReference>
<feature type="compositionally biased region" description="Acidic residues" evidence="11">
    <location>
        <begin position="820"/>
        <end position="836"/>
    </location>
</feature>
<organism evidence="13 14">
    <name type="scientific">Lachnospira pectinoschiza</name>
    <dbReference type="NCBI Taxonomy" id="28052"/>
    <lineage>
        <taxon>Bacteria</taxon>
        <taxon>Bacillati</taxon>
        <taxon>Bacillota</taxon>
        <taxon>Clostridia</taxon>
        <taxon>Lachnospirales</taxon>
        <taxon>Lachnospiraceae</taxon>
        <taxon>Lachnospira</taxon>
    </lineage>
</organism>
<comment type="miscellaneous">
    <text evidence="9">Few gyrases are as efficient as E.coli at forming negative supercoils. Not all organisms have 2 type II topoisomerases; in organisms with a single type II topoisomerase this enzyme also has to decatenate newly replicated chromosomes.</text>
</comment>
<sequence>MDEHIFDKVQEVDMNKTMQNYYIDYAMSVIASRALPDVRDGLKPVQRRILYSMIELNNGPDKPHRKCARIVGDTMGKYHPHGDSSIYEALVKLAQEFNTRYPLVDGHGNFGSVDGDGAAAMRYTEARLSKISMEMTRDLNKDTVDFIPNFDETEKEPTVLPSRYPNLLVNGTSGIAVGMATNIPPHNLREVVAAVVKMIDNKILEDRDTSMEEILEIVKGPDFPTGGTIIGKLGIEEAYRTGRAKLKVRAVTNIEPMQNGKNRIVVSELPYMVNKAKLIEKIAELVRDKRIDGITDLRDESDREGMRIAIELRRDVNPNIILNQLYKHTQLQDTFGVIMLALVNNEPKVLNLHDMLFYYLLHQEEVITRRTQYDLNKAEERAHILEGLMVALDNIDRVIAIIRGSANVTIAKEGLIKEFALTEAQAQAIVDMRLRALTGLERDKIEAELKELHEKIAEYKAILGDKKLLLGVIKTEIQEIANKYGDDRRTSIGFDEFDLSMEDLIPDEPCIITRTNLGYVKRMTPDNFKSQNRGGKGIKGMQTIDEDYIEDLFMTTSHHTLTFFTNKGRAYKLKAYEIPESSRTSRGTAVINLLQLQPGETITAVVPVKVEKLQDKDYLFMATKNGIVKKTPVREFANIRKTGIQAINLRDDDELIEVKLTDDNTEALMVTKFGQCIRFKITDVRPTGRSAMGVIGMNLNDQDEVIGVQLNSQGSEMLIVSENGMGKRTDIEEYAVQHRGGKGVKCYKITEKTGNVVGAKAVDENREIMLITTEGIIIRLKCSDISKLKRITSGVKLINLDDGVNVASLAKVRQKPANESGDDVEGFESEEADDEEISKPVESASDTTETEEASELDNSLDELLDRAKEDQEDEE</sequence>
<evidence type="ECO:0000256" key="3">
    <source>
        <dbReference type="ARBA" id="ARBA00022741"/>
    </source>
</evidence>
<dbReference type="InterPro" id="IPR035516">
    <property type="entry name" value="Gyrase/topoIV_suA_C"/>
</dbReference>
<keyword evidence="4 9" id="KW-0067">ATP-binding</keyword>
<keyword evidence="14" id="KW-1185">Reference proteome</keyword>
<dbReference type="InterPro" id="IPR013760">
    <property type="entry name" value="Topo_IIA-like_dom_sf"/>
</dbReference>
<dbReference type="PANTHER" id="PTHR43493:SF5">
    <property type="entry name" value="DNA GYRASE SUBUNIT A, CHLOROPLASTIC_MITOCHONDRIAL"/>
    <property type="match status" value="1"/>
</dbReference>
<dbReference type="Gene3D" id="3.30.1360.40">
    <property type="match status" value="1"/>
</dbReference>
<keyword evidence="7 9" id="KW-0413">Isomerase</keyword>
<name>A0A1G9YLL1_9FIRM</name>
<comment type="subunit">
    <text evidence="8">Heterotetramer composed of ParC and ParE.</text>
</comment>
<evidence type="ECO:0000313" key="13">
    <source>
        <dbReference type="EMBL" id="SDN10044.1"/>
    </source>
</evidence>
<dbReference type="EC" id="5.6.2.2" evidence="9"/>
<dbReference type="Proteomes" id="UP000187651">
    <property type="component" value="Unassembled WGS sequence"/>
</dbReference>
<dbReference type="FunFam" id="2.120.10.90:FF:000005">
    <property type="entry name" value="DNA topoisomerase 4 subunit A"/>
    <property type="match status" value="1"/>
</dbReference>
<dbReference type="SMART" id="SM00434">
    <property type="entry name" value="TOP4c"/>
    <property type="match status" value="1"/>
</dbReference>
<dbReference type="Pfam" id="PF03989">
    <property type="entry name" value="DNA_gyraseA_C"/>
    <property type="match status" value="6"/>
</dbReference>
<dbReference type="AlphaFoldDB" id="A0A1G9YLL1"/>
<dbReference type="HAMAP" id="MF_01897">
    <property type="entry name" value="GyrA"/>
    <property type="match status" value="1"/>
</dbReference>
<dbReference type="GO" id="GO:0006265">
    <property type="term" value="P:DNA topological change"/>
    <property type="evidence" value="ECO:0007669"/>
    <property type="project" value="UniProtKB-UniRule"/>
</dbReference>
<comment type="function">
    <text evidence="9">A type II topoisomerase that negatively supercoils closed circular double-stranded (ds) DNA in an ATP-dependent manner to modulate DNA topology and maintain chromosomes in an underwound state. Negative supercoiling favors strand separation, and DNA replication, transcription, recombination and repair, all of which involve strand separation. Also able to catalyze the interconversion of other topological isomers of dsDNA rings, including catenanes and knotted rings. Type II topoisomerases break and join 2 DNA strands simultaneously in an ATP-dependent manner.</text>
</comment>
<evidence type="ECO:0000256" key="1">
    <source>
        <dbReference type="ARBA" id="ARBA00000185"/>
    </source>
</evidence>
<proteinExistence type="inferred from homology"/>
<feature type="domain" description="Topo IIA-type catalytic" evidence="12">
    <location>
        <begin position="35"/>
        <end position="504"/>
    </location>
</feature>
<keyword evidence="5 9" id="KW-0799">Topoisomerase</keyword>
<dbReference type="GO" id="GO:0009330">
    <property type="term" value="C:DNA topoisomerase type II (double strand cut, ATP-hydrolyzing) complex"/>
    <property type="evidence" value="ECO:0007669"/>
    <property type="project" value="TreeGrafter"/>
</dbReference>
<comment type="subunit">
    <text evidence="9">Heterotetramer, composed of two GyrA and two GyrB chains. In the heterotetramer, GyrA contains the active site tyrosine that forms a transient covalent intermediate with DNA, while GyrB binds cofactors and catalyzes ATP hydrolysis.</text>
</comment>
<dbReference type="GO" id="GO:0005737">
    <property type="term" value="C:cytoplasm"/>
    <property type="evidence" value="ECO:0007669"/>
    <property type="project" value="UniProtKB-SubCell"/>
</dbReference>
<evidence type="ECO:0000313" key="14">
    <source>
        <dbReference type="Proteomes" id="UP000187651"/>
    </source>
</evidence>
<dbReference type="FunFam" id="3.90.199.10:FF:000001">
    <property type="entry name" value="DNA gyrase subunit A"/>
    <property type="match status" value="1"/>
</dbReference>
<keyword evidence="3 9" id="KW-0547">Nucleotide-binding</keyword>
<evidence type="ECO:0000256" key="9">
    <source>
        <dbReference type="HAMAP-Rule" id="MF_01897"/>
    </source>
</evidence>
<dbReference type="InterPro" id="IPR013758">
    <property type="entry name" value="Topo_IIA_A/C_ab"/>
</dbReference>
<dbReference type="SUPFAM" id="SSF56719">
    <property type="entry name" value="Type II DNA topoisomerase"/>
    <property type="match status" value="1"/>
</dbReference>
<evidence type="ECO:0000256" key="2">
    <source>
        <dbReference type="ARBA" id="ARBA00008263"/>
    </source>
</evidence>
<dbReference type="GO" id="GO:0005694">
    <property type="term" value="C:chromosome"/>
    <property type="evidence" value="ECO:0007669"/>
    <property type="project" value="InterPro"/>
</dbReference>
<evidence type="ECO:0000256" key="5">
    <source>
        <dbReference type="ARBA" id="ARBA00023029"/>
    </source>
</evidence>
<dbReference type="OrthoDB" id="9806486at2"/>
<dbReference type="Gene3D" id="1.10.268.10">
    <property type="entry name" value="Topoisomerase, domain 3"/>
    <property type="match status" value="1"/>
</dbReference>
<accession>A0A1G9YLL1</accession>
<dbReference type="GO" id="GO:0005524">
    <property type="term" value="F:ATP binding"/>
    <property type="evidence" value="ECO:0007669"/>
    <property type="project" value="UniProtKB-UniRule"/>
</dbReference>
<dbReference type="GO" id="GO:0003677">
    <property type="term" value="F:DNA binding"/>
    <property type="evidence" value="ECO:0007669"/>
    <property type="project" value="UniProtKB-UniRule"/>
</dbReference>
<dbReference type="CDD" id="cd00187">
    <property type="entry name" value="TOP4c"/>
    <property type="match status" value="1"/>
</dbReference>
<comment type="catalytic activity">
    <reaction evidence="1 9 10">
        <text>ATP-dependent breakage, passage and rejoining of double-stranded DNA.</text>
        <dbReference type="EC" id="5.6.2.2"/>
    </reaction>
</comment>